<proteinExistence type="inferred from homology"/>
<dbReference type="EMBL" id="JADEWN010000089">
    <property type="protein sequence ID" value="MBE9193356.1"/>
    <property type="molecule type" value="Genomic_DNA"/>
</dbReference>
<dbReference type="Pfam" id="PF00589">
    <property type="entry name" value="Phage_integrase"/>
    <property type="match status" value="1"/>
</dbReference>
<evidence type="ECO:0000256" key="2">
    <source>
        <dbReference type="ARBA" id="ARBA00023125"/>
    </source>
</evidence>
<keyword evidence="3" id="KW-0233">DNA recombination</keyword>
<accession>A0ABR9UYJ7</accession>
<dbReference type="InterPro" id="IPR002104">
    <property type="entry name" value="Integrase_catalytic"/>
</dbReference>
<dbReference type="Gene3D" id="1.10.443.10">
    <property type="entry name" value="Intergrase catalytic core"/>
    <property type="match status" value="1"/>
</dbReference>
<evidence type="ECO:0000259" key="5">
    <source>
        <dbReference type="PROSITE" id="PS51898"/>
    </source>
</evidence>
<gene>
    <name evidence="7" type="ORF">IQ230_24040</name>
</gene>
<reference evidence="7 8" key="1">
    <citation type="submission" date="2020-10" db="EMBL/GenBank/DDBJ databases">
        <authorList>
            <person name="Castelo-Branco R."/>
            <person name="Eusebio N."/>
            <person name="Adriana R."/>
            <person name="Vieira A."/>
            <person name="Brugerolle De Fraissinette N."/>
            <person name="Rezende De Castro R."/>
            <person name="Schneider M.P."/>
            <person name="Vasconcelos V."/>
            <person name="Leao P.N."/>
        </authorList>
    </citation>
    <scope>NUCLEOTIDE SEQUENCE [LARGE SCALE GENOMIC DNA]</scope>
    <source>
        <strain evidence="7 8">LEGE 06123</strain>
    </source>
</reference>
<name>A0ABR9UYJ7_9CHRO</name>
<evidence type="ECO:0000256" key="3">
    <source>
        <dbReference type="ARBA" id="ARBA00023172"/>
    </source>
</evidence>
<feature type="domain" description="Tyr recombinase" evidence="5">
    <location>
        <begin position="333"/>
        <end position="538"/>
    </location>
</feature>
<dbReference type="InterPro" id="IPR013762">
    <property type="entry name" value="Integrase-like_cat_sf"/>
</dbReference>
<dbReference type="InterPro" id="IPR044068">
    <property type="entry name" value="CB"/>
</dbReference>
<evidence type="ECO:0000313" key="8">
    <source>
        <dbReference type="Proteomes" id="UP000651156"/>
    </source>
</evidence>
<dbReference type="PROSITE" id="PS51900">
    <property type="entry name" value="CB"/>
    <property type="match status" value="1"/>
</dbReference>
<sequence length="659" mass="76615">MVEINWKQDYCGEFICPRCNKGKMSLAGIGHGKKKFICKDCQHQTQESINLNMRSCFLESRLKDEQVDWEKDYQGEFICPECYVLGMTVRGIAKKENKRAFYCFACRHVCHESCQINIQAVADPINLGTTWYTNYRIKGFICPECQAQNIYFQRLNKWQKNKKSFICKSCKTHLYDSIYLTRANISRYSENTIPVKPFDWVEDEWDLRAINSNFDLCDSHRTIANFSEIYLLWFKQEVKRYVQHLCKAANSFSTINNRLSALRNFSSYLSQTDIASFQQINRSLILDYLAQVHGATKKLTGLRSFFTVGTHRGWFNINPNIIRDEDYRKRRRGNPDPLSDKVREQIEQNLHQLPAPIARMWLICYFAAMRPSELALLKQDCLVQEGEHWKLVWHRKKTKDYHEVPISRSIAKVVQEQLEYIQNLWGDDWDYLFCHYRGLSKTDLKHPELEPVRKVIPSPQNPFLLSIRCLIQALDIRNENGQLAEFSPKLLRATRLTQLFEQGHDLAVVSAWVGHKDVATTNTYYTFVSCELMEREAGLIQQALVNSNGQHLPYESLPKSFWKTPQAHKLDLSGTHINTPIYGFCGLPLEQDCHKFRACYTCSSFVAVPEKLSQYINTRNELRTKQSNALANGQEVLVEQFGRQADQLDKIIAGLQEAA</sequence>
<dbReference type="CDD" id="cd00397">
    <property type="entry name" value="DNA_BRE_C"/>
    <property type="match status" value="1"/>
</dbReference>
<comment type="similarity">
    <text evidence="1">Belongs to the 'phage' integrase family.</text>
</comment>
<feature type="domain" description="Core-binding (CB)" evidence="6">
    <location>
        <begin position="221"/>
        <end position="310"/>
    </location>
</feature>
<evidence type="ECO:0000256" key="1">
    <source>
        <dbReference type="ARBA" id="ARBA00008857"/>
    </source>
</evidence>
<organism evidence="7 8">
    <name type="scientific">Gloeocapsopsis crepidinum LEGE 06123</name>
    <dbReference type="NCBI Taxonomy" id="588587"/>
    <lineage>
        <taxon>Bacteria</taxon>
        <taxon>Bacillati</taxon>
        <taxon>Cyanobacteriota</taxon>
        <taxon>Cyanophyceae</taxon>
        <taxon>Oscillatoriophycideae</taxon>
        <taxon>Chroococcales</taxon>
        <taxon>Chroococcaceae</taxon>
        <taxon>Gloeocapsopsis</taxon>
    </lineage>
</organism>
<evidence type="ECO:0000313" key="7">
    <source>
        <dbReference type="EMBL" id="MBE9193356.1"/>
    </source>
</evidence>
<dbReference type="SUPFAM" id="SSF56349">
    <property type="entry name" value="DNA breaking-rejoining enzymes"/>
    <property type="match status" value="1"/>
</dbReference>
<dbReference type="Proteomes" id="UP000651156">
    <property type="component" value="Unassembled WGS sequence"/>
</dbReference>
<keyword evidence="8" id="KW-1185">Reference proteome</keyword>
<evidence type="ECO:0000256" key="4">
    <source>
        <dbReference type="PROSITE-ProRule" id="PRU01248"/>
    </source>
</evidence>
<dbReference type="Gene3D" id="1.10.150.130">
    <property type="match status" value="1"/>
</dbReference>
<comment type="caution">
    <text evidence="7">The sequence shown here is derived from an EMBL/GenBank/DDBJ whole genome shotgun (WGS) entry which is preliminary data.</text>
</comment>
<dbReference type="PROSITE" id="PS51898">
    <property type="entry name" value="TYR_RECOMBINASE"/>
    <property type="match status" value="1"/>
</dbReference>
<dbReference type="PANTHER" id="PTHR30349:SF41">
    <property type="entry name" value="INTEGRASE_RECOMBINASE PROTEIN MJ0367-RELATED"/>
    <property type="match status" value="1"/>
</dbReference>
<dbReference type="PANTHER" id="PTHR30349">
    <property type="entry name" value="PHAGE INTEGRASE-RELATED"/>
    <property type="match status" value="1"/>
</dbReference>
<keyword evidence="2 4" id="KW-0238">DNA-binding</keyword>
<evidence type="ECO:0000259" key="6">
    <source>
        <dbReference type="PROSITE" id="PS51900"/>
    </source>
</evidence>
<protein>
    <submittedName>
        <fullName evidence="7">Site-specific integrase</fullName>
    </submittedName>
</protein>
<dbReference type="InterPro" id="IPR050090">
    <property type="entry name" value="Tyrosine_recombinase_XerCD"/>
</dbReference>
<dbReference type="InterPro" id="IPR011010">
    <property type="entry name" value="DNA_brk_join_enz"/>
</dbReference>
<dbReference type="RefSeq" id="WP_193934741.1">
    <property type="nucleotide sequence ID" value="NZ_CAWPMZ010000138.1"/>
</dbReference>
<dbReference type="InterPro" id="IPR010998">
    <property type="entry name" value="Integrase_recombinase_N"/>
</dbReference>